<reference evidence="1" key="1">
    <citation type="submission" date="2020-06" db="EMBL/GenBank/DDBJ databases">
        <title>Unique genomic features of the anaerobic methanotrophic archaea.</title>
        <authorList>
            <person name="Chadwick G.L."/>
            <person name="Skennerton C.T."/>
            <person name="Laso-Perez R."/>
            <person name="Leu A.O."/>
            <person name="Speth D.R."/>
            <person name="Yu H."/>
            <person name="Morgan-Lang C."/>
            <person name="Hatzenpichler R."/>
            <person name="Goudeau D."/>
            <person name="Malmstrom R."/>
            <person name="Brazelton W.J."/>
            <person name="Woyke T."/>
            <person name="Hallam S.J."/>
            <person name="Tyson G.W."/>
            <person name="Wegener G."/>
            <person name="Boetius A."/>
            <person name="Orphan V."/>
        </authorList>
    </citation>
    <scope>NUCLEOTIDE SEQUENCE</scope>
</reference>
<proteinExistence type="predicted"/>
<gene>
    <name evidence="1" type="ORF">MAAFGJEL_00005</name>
</gene>
<dbReference type="AlphaFoldDB" id="A0A7G9Z229"/>
<protein>
    <submittedName>
        <fullName evidence="1">Uncharacterized protein</fullName>
    </submittedName>
</protein>
<accession>A0A7G9Z229</accession>
<organism evidence="1">
    <name type="scientific">Candidatus Methanophaga sp. ANME-1 ERB7</name>
    <dbReference type="NCBI Taxonomy" id="2759913"/>
    <lineage>
        <taxon>Archaea</taxon>
        <taxon>Methanobacteriati</taxon>
        <taxon>Methanobacteriota</taxon>
        <taxon>Stenosarchaea group</taxon>
        <taxon>Methanomicrobia</taxon>
        <taxon>Candidatus Methanophagales</taxon>
        <taxon>Candidatus Methanophagaceae</taxon>
        <taxon>Candidatus Methanophaga</taxon>
    </lineage>
</organism>
<name>A0A7G9Z229_9EURY</name>
<dbReference type="EMBL" id="MT631575">
    <property type="protein sequence ID" value="QNO54313.1"/>
    <property type="molecule type" value="Genomic_DNA"/>
</dbReference>
<sequence length="262" mass="29112">MSNKKVFAVIAVLLVALLSMSSIIYASQEGNADVKSDLTAAQSGNETQQEDAEAEEKPVRYMFVQSAHSGSFVPVEGEMNYTLTLEGVSPQTIAFSDRPERVVGQVSMQKFLDGFCFSSENPPNAAIEILEGNESQDVIVVELFDPVYDAANQTLQYNVSILEEPNHSYDIFNERHDESLPENFGPAALFIDDCSDCTLYCEKTTGNICGRIHIGRCWRTFRFPPGCYPCFSDSHYCNLCKEHFGADCNFPDYKRGKCGNPS</sequence>
<evidence type="ECO:0000313" key="1">
    <source>
        <dbReference type="EMBL" id="QNO54313.1"/>
    </source>
</evidence>